<proteinExistence type="predicted"/>
<keyword evidence="2" id="KW-1185">Reference proteome</keyword>
<organism evidence="1 2">
    <name type="scientific">Araneus ventricosus</name>
    <name type="common">Orbweaver spider</name>
    <name type="synonym">Epeira ventricosa</name>
    <dbReference type="NCBI Taxonomy" id="182803"/>
    <lineage>
        <taxon>Eukaryota</taxon>
        <taxon>Metazoa</taxon>
        <taxon>Ecdysozoa</taxon>
        <taxon>Arthropoda</taxon>
        <taxon>Chelicerata</taxon>
        <taxon>Arachnida</taxon>
        <taxon>Araneae</taxon>
        <taxon>Araneomorphae</taxon>
        <taxon>Entelegynae</taxon>
        <taxon>Araneoidea</taxon>
        <taxon>Araneidae</taxon>
        <taxon>Araneus</taxon>
    </lineage>
</organism>
<evidence type="ECO:0000313" key="1">
    <source>
        <dbReference type="EMBL" id="GBL81335.1"/>
    </source>
</evidence>
<comment type="caution">
    <text evidence="1">The sequence shown here is derived from an EMBL/GenBank/DDBJ whole genome shotgun (WGS) entry which is preliminary data.</text>
</comment>
<protein>
    <submittedName>
        <fullName evidence="1">Uncharacterized protein</fullName>
    </submittedName>
</protein>
<accession>A0A4Y2AQ50</accession>
<dbReference type="Proteomes" id="UP000499080">
    <property type="component" value="Unassembled WGS sequence"/>
</dbReference>
<dbReference type="EMBL" id="BGPR01000025">
    <property type="protein sequence ID" value="GBL81335.1"/>
    <property type="molecule type" value="Genomic_DNA"/>
</dbReference>
<gene>
    <name evidence="1" type="ORF">AVEN_143645_1</name>
</gene>
<evidence type="ECO:0000313" key="2">
    <source>
        <dbReference type="Proteomes" id="UP000499080"/>
    </source>
</evidence>
<dbReference type="OrthoDB" id="5086884at2759"/>
<name>A0A4Y2AQ50_ARAVE</name>
<reference evidence="1 2" key="1">
    <citation type="journal article" date="2019" name="Sci. Rep.">
        <title>Orb-weaving spider Araneus ventricosus genome elucidates the spidroin gene catalogue.</title>
        <authorList>
            <person name="Kono N."/>
            <person name="Nakamura H."/>
            <person name="Ohtoshi R."/>
            <person name="Moran D.A.P."/>
            <person name="Shinohara A."/>
            <person name="Yoshida Y."/>
            <person name="Fujiwara M."/>
            <person name="Mori M."/>
            <person name="Tomita M."/>
            <person name="Arakawa K."/>
        </authorList>
    </citation>
    <scope>NUCLEOTIDE SEQUENCE [LARGE SCALE GENOMIC DNA]</scope>
</reference>
<sequence>MENETLEKIHLSIVVIGNCTGNSVDCPNHSANASVSFRHRIASYDLQDENEEVGLLLASKAIVQLIMNPVIGPLTNRYAFYPFIIHFIMCSSTISLKDAGRKFLSLEISSISF</sequence>
<dbReference type="AlphaFoldDB" id="A0A4Y2AQ50"/>